<dbReference type="EMBL" id="QGLP01000004">
    <property type="protein sequence ID" value="PXZ06040.1"/>
    <property type="molecule type" value="Genomic_DNA"/>
</dbReference>
<feature type="transmembrane region" description="Helical" evidence="1">
    <location>
        <begin position="27"/>
        <end position="48"/>
    </location>
</feature>
<feature type="transmembrane region" description="Helical" evidence="1">
    <location>
        <begin position="55"/>
        <end position="69"/>
    </location>
</feature>
<keyword evidence="1" id="KW-1133">Transmembrane helix</keyword>
<evidence type="ECO:0000313" key="3">
    <source>
        <dbReference type="Proteomes" id="UP000247483"/>
    </source>
</evidence>
<accession>A0A2V4DYT7</accession>
<comment type="caution">
    <text evidence="2">The sequence shown here is derived from an EMBL/GenBank/DDBJ whole genome shotgun (WGS) entry which is preliminary data.</text>
</comment>
<keyword evidence="1" id="KW-0472">Membrane</keyword>
<sequence>MTIVLTLIGPVVAAIFAVLIVDKDLSLVGWIDILLDYIYLPMITISLFCDRTDRFLFYFILILLNINFLT</sequence>
<organism evidence="2 3">
    <name type="scientific">Gilliamella apicola</name>
    <dbReference type="NCBI Taxonomy" id="1196095"/>
    <lineage>
        <taxon>Bacteria</taxon>
        <taxon>Pseudomonadati</taxon>
        <taxon>Pseudomonadota</taxon>
        <taxon>Gammaproteobacteria</taxon>
        <taxon>Orbales</taxon>
        <taxon>Orbaceae</taxon>
        <taxon>Gilliamella</taxon>
    </lineage>
</organism>
<dbReference type="AlphaFoldDB" id="A0A2V4DYT7"/>
<evidence type="ECO:0000313" key="2">
    <source>
        <dbReference type="EMBL" id="PXZ06040.1"/>
    </source>
</evidence>
<dbReference type="Proteomes" id="UP000247483">
    <property type="component" value="Unassembled WGS sequence"/>
</dbReference>
<keyword evidence="1" id="KW-0812">Transmembrane</keyword>
<name>A0A2V4DYT7_9GAMM</name>
<reference evidence="2 3" key="1">
    <citation type="submission" date="2018-05" db="EMBL/GenBank/DDBJ databases">
        <title>Reference genomes for bee gut microbiota database.</title>
        <authorList>
            <person name="Ellegaard K.M."/>
        </authorList>
    </citation>
    <scope>NUCLEOTIDE SEQUENCE [LARGE SCALE GENOMIC DNA]</scope>
    <source>
        <strain evidence="2 3">ESL0177</strain>
    </source>
</reference>
<evidence type="ECO:0000256" key="1">
    <source>
        <dbReference type="SAM" id="Phobius"/>
    </source>
</evidence>
<protein>
    <submittedName>
        <fullName evidence="2">Uncharacterized protein</fullName>
    </submittedName>
</protein>
<proteinExistence type="predicted"/>
<gene>
    <name evidence="2" type="ORF">DKK79_05085</name>
</gene>